<protein>
    <submittedName>
        <fullName evidence="1">Uncharacterized protein</fullName>
    </submittedName>
</protein>
<sequence>MSFTLQTRGFEKHKCMVGMQRPLCKRTGLCKEACSFCRQYMHLNVAEGKPDLGQVEHATVALLVKWTLNGYQRTLKGYQCMAMARDSVLLAIECCSMPSHFTIEEALNL</sequence>
<keyword evidence="2" id="KW-1185">Reference proteome</keyword>
<evidence type="ECO:0000313" key="1">
    <source>
        <dbReference type="EMBL" id="CAK9080468.1"/>
    </source>
</evidence>
<dbReference type="Proteomes" id="UP001642484">
    <property type="component" value="Unassembled WGS sequence"/>
</dbReference>
<accession>A0ABP0PYQ8</accession>
<evidence type="ECO:0000313" key="2">
    <source>
        <dbReference type="Proteomes" id="UP001642484"/>
    </source>
</evidence>
<comment type="caution">
    <text evidence="1">The sequence shown here is derived from an EMBL/GenBank/DDBJ whole genome shotgun (WGS) entry which is preliminary data.</text>
</comment>
<reference evidence="1 2" key="1">
    <citation type="submission" date="2024-02" db="EMBL/GenBank/DDBJ databases">
        <authorList>
            <person name="Chen Y."/>
            <person name="Shah S."/>
            <person name="Dougan E. K."/>
            <person name="Thang M."/>
            <person name="Chan C."/>
        </authorList>
    </citation>
    <scope>NUCLEOTIDE SEQUENCE [LARGE SCALE GENOMIC DNA]</scope>
</reference>
<dbReference type="EMBL" id="CAXAMN010023740">
    <property type="protein sequence ID" value="CAK9080468.1"/>
    <property type="molecule type" value="Genomic_DNA"/>
</dbReference>
<name>A0ABP0PYQ8_9DINO</name>
<proteinExistence type="predicted"/>
<gene>
    <name evidence="1" type="ORF">CCMP2556_LOCUS39514</name>
</gene>
<organism evidence="1 2">
    <name type="scientific">Durusdinium trenchii</name>
    <dbReference type="NCBI Taxonomy" id="1381693"/>
    <lineage>
        <taxon>Eukaryota</taxon>
        <taxon>Sar</taxon>
        <taxon>Alveolata</taxon>
        <taxon>Dinophyceae</taxon>
        <taxon>Suessiales</taxon>
        <taxon>Symbiodiniaceae</taxon>
        <taxon>Durusdinium</taxon>
    </lineage>
</organism>